<dbReference type="GO" id="GO:0005886">
    <property type="term" value="C:plasma membrane"/>
    <property type="evidence" value="ECO:0007669"/>
    <property type="project" value="TreeGrafter"/>
</dbReference>
<evidence type="ECO:0000313" key="2">
    <source>
        <dbReference type="EMBL" id="ABB50530.1"/>
    </source>
</evidence>
<accession>Q319B5</accession>
<dbReference type="HOGENOM" id="CLU_093674_3_2_3"/>
<keyword evidence="1" id="KW-1133">Transmembrane helix</keyword>
<keyword evidence="1" id="KW-0812">Transmembrane</keyword>
<proteinExistence type="predicted"/>
<evidence type="ECO:0008006" key="4">
    <source>
        <dbReference type="Google" id="ProtNLM"/>
    </source>
</evidence>
<protein>
    <recommendedName>
        <fullName evidence="4">DUF805 domain-containing protein</fullName>
    </recommendedName>
</protein>
<dbReference type="Pfam" id="PF05656">
    <property type="entry name" value="DUF805"/>
    <property type="match status" value="1"/>
</dbReference>
<reference evidence="3" key="1">
    <citation type="submission" date="2005-07" db="EMBL/GenBank/DDBJ databases">
        <title>Complete sequence of Prochlorococcus marinus str. MIT 9312.</title>
        <authorList>
            <consortium name="US DOE Joint Genome Institute"/>
            <person name="Copeland A."/>
            <person name="Lucas S."/>
            <person name="Lapidus A."/>
            <person name="Barry K."/>
            <person name="Detter J.C."/>
            <person name="Glavina T."/>
            <person name="Hammon N."/>
            <person name="Israni S."/>
            <person name="Pitluck S."/>
            <person name="Thiel J."/>
            <person name="Schmutz J."/>
            <person name="Larimer F."/>
            <person name="Land M."/>
            <person name="Kyrpides N."/>
            <person name="Lykidis A."/>
            <person name="Richardson P."/>
        </authorList>
    </citation>
    <scope>NUCLEOTIDE SEQUENCE [LARGE SCALE GENOMIC DNA]</scope>
    <source>
        <strain evidence="3">MIT 9312</strain>
    </source>
</reference>
<dbReference type="eggNOG" id="COG3152">
    <property type="taxonomic scope" value="Bacteria"/>
</dbReference>
<dbReference type="Proteomes" id="UP000002715">
    <property type="component" value="Chromosome"/>
</dbReference>
<dbReference type="PANTHER" id="PTHR34980">
    <property type="entry name" value="INNER MEMBRANE PROTEIN-RELATED-RELATED"/>
    <property type="match status" value="1"/>
</dbReference>
<evidence type="ECO:0000256" key="1">
    <source>
        <dbReference type="SAM" id="Phobius"/>
    </source>
</evidence>
<sequence>MINSLNFKLCLKNFLNAYQEFWIKATDFKGFTSRSDWWFVQLANLIISFLTIPIFLKTFGFNAYGIACIIPQIAIDIRRIRDFGKDWKWIFINLIPIFGWILWFIWLGFGTSGNGKNKFI</sequence>
<keyword evidence="1" id="KW-0472">Membrane</keyword>
<dbReference type="InterPro" id="IPR008523">
    <property type="entry name" value="DUF805"/>
</dbReference>
<dbReference type="AlphaFoldDB" id="Q319B5"/>
<dbReference type="KEGG" id="pmi:PMT9312_1470"/>
<feature type="transmembrane region" description="Helical" evidence="1">
    <location>
        <begin position="89"/>
        <end position="109"/>
    </location>
</feature>
<name>Q319B5_PROM9</name>
<gene>
    <name evidence="2" type="ordered locus">PMT9312_1470</name>
</gene>
<organism evidence="2 3">
    <name type="scientific">Prochlorococcus marinus (strain MIT 9312)</name>
    <dbReference type="NCBI Taxonomy" id="74546"/>
    <lineage>
        <taxon>Bacteria</taxon>
        <taxon>Bacillati</taxon>
        <taxon>Cyanobacteriota</taxon>
        <taxon>Cyanophyceae</taxon>
        <taxon>Synechococcales</taxon>
        <taxon>Prochlorococcaceae</taxon>
        <taxon>Prochlorococcus</taxon>
    </lineage>
</organism>
<dbReference type="RefSeq" id="WP_011377014.1">
    <property type="nucleotide sequence ID" value="NC_007577.1"/>
</dbReference>
<dbReference type="EMBL" id="CP000111">
    <property type="protein sequence ID" value="ABB50530.1"/>
    <property type="molecule type" value="Genomic_DNA"/>
</dbReference>
<dbReference type="OrthoDB" id="9812349at2"/>
<evidence type="ECO:0000313" key="3">
    <source>
        <dbReference type="Proteomes" id="UP000002715"/>
    </source>
</evidence>
<dbReference type="PANTHER" id="PTHR34980:SF2">
    <property type="entry name" value="INNER MEMBRANE PROTEIN YHAH-RELATED"/>
    <property type="match status" value="1"/>
</dbReference>